<dbReference type="GO" id="GO:0016020">
    <property type="term" value="C:membrane"/>
    <property type="evidence" value="ECO:0007669"/>
    <property type="project" value="UniProtKB-SubCell"/>
</dbReference>
<evidence type="ECO:0000256" key="5">
    <source>
        <dbReference type="ARBA" id="ARBA00022989"/>
    </source>
</evidence>
<evidence type="ECO:0000256" key="7">
    <source>
        <dbReference type="SAM" id="Phobius"/>
    </source>
</evidence>
<evidence type="ECO:0000259" key="8">
    <source>
        <dbReference type="SMART" id="SM00724"/>
    </source>
</evidence>
<evidence type="ECO:0000256" key="4">
    <source>
        <dbReference type="ARBA" id="ARBA00022692"/>
    </source>
</evidence>
<gene>
    <name evidence="9" type="ORF">PMAYCL1PPCAC_14900</name>
</gene>
<dbReference type="GO" id="GO:0046513">
    <property type="term" value="P:ceramide biosynthetic process"/>
    <property type="evidence" value="ECO:0007669"/>
    <property type="project" value="InterPro"/>
</dbReference>
<evidence type="ECO:0000256" key="3">
    <source>
        <dbReference type="ARBA" id="ARBA00004991"/>
    </source>
</evidence>
<keyword evidence="4 7" id="KW-0812">Transmembrane</keyword>
<feature type="transmembrane region" description="Helical" evidence="7">
    <location>
        <begin position="125"/>
        <end position="144"/>
    </location>
</feature>
<dbReference type="Pfam" id="PF03798">
    <property type="entry name" value="TRAM_LAG1_CLN8"/>
    <property type="match status" value="1"/>
</dbReference>
<sequence length="217" mass="25713">ETYWLPSGFQWHQMSIDTSDLLYPIYFTVPLLLFRVFLETFVGIPLGFWLGYGEGRMQDHMVSHLLGGFAVDTQKKRILECFWRFFYYTSMFIYGFKILSSKSWLWNVNECWTGYPLQKIDDDIWWYNMITLTFYYSLLVPSFFDGRRRDYWQMIAHHVIAIIGFQMSFAINFVRSGSLGILSHDAADVILDGGNLLKYDKSKKAIRNSLFVVFLIW</sequence>
<proteinExistence type="predicted"/>
<dbReference type="AlphaFoldDB" id="A0AAN5CHV8"/>
<evidence type="ECO:0000313" key="9">
    <source>
        <dbReference type="EMBL" id="GMR44705.1"/>
    </source>
</evidence>
<keyword evidence="10" id="KW-1185">Reference proteome</keyword>
<dbReference type="Proteomes" id="UP001328107">
    <property type="component" value="Unassembled WGS sequence"/>
</dbReference>
<keyword evidence="5 7" id="KW-1133">Transmembrane helix</keyword>
<comment type="pathway">
    <text evidence="2">Lipid metabolism; sphingolipid metabolism.</text>
</comment>
<evidence type="ECO:0000256" key="6">
    <source>
        <dbReference type="ARBA" id="ARBA00023136"/>
    </source>
</evidence>
<protein>
    <recommendedName>
        <fullName evidence="8">TLC domain-containing protein</fullName>
    </recommendedName>
</protein>
<evidence type="ECO:0000256" key="2">
    <source>
        <dbReference type="ARBA" id="ARBA00004760"/>
    </source>
</evidence>
<comment type="subcellular location">
    <subcellularLocation>
        <location evidence="1">Membrane</location>
        <topology evidence="1">Multi-pass membrane protein</topology>
    </subcellularLocation>
</comment>
<name>A0AAN5CHV8_9BILA</name>
<dbReference type="InterPro" id="IPR016439">
    <property type="entry name" value="Lag1/Lac1-like"/>
</dbReference>
<keyword evidence="6 7" id="KW-0472">Membrane</keyword>
<comment type="caution">
    <text evidence="9">The sequence shown here is derived from an EMBL/GenBank/DDBJ whole genome shotgun (WGS) entry which is preliminary data.</text>
</comment>
<evidence type="ECO:0000313" key="10">
    <source>
        <dbReference type="Proteomes" id="UP001328107"/>
    </source>
</evidence>
<feature type="transmembrane region" description="Helical" evidence="7">
    <location>
        <begin position="85"/>
        <end position="105"/>
    </location>
</feature>
<dbReference type="PANTHER" id="PTHR12560:SF0">
    <property type="entry name" value="LD18904P"/>
    <property type="match status" value="1"/>
</dbReference>
<dbReference type="InterPro" id="IPR006634">
    <property type="entry name" value="TLC-dom"/>
</dbReference>
<dbReference type="GO" id="GO:0050291">
    <property type="term" value="F:sphingosine N-acyltransferase activity"/>
    <property type="evidence" value="ECO:0007669"/>
    <property type="project" value="InterPro"/>
</dbReference>
<dbReference type="PANTHER" id="PTHR12560">
    <property type="entry name" value="LONGEVITY ASSURANCE FACTOR 1 LAG1"/>
    <property type="match status" value="1"/>
</dbReference>
<dbReference type="EMBL" id="BTRK01000004">
    <property type="protein sequence ID" value="GMR44705.1"/>
    <property type="molecule type" value="Genomic_DNA"/>
</dbReference>
<evidence type="ECO:0000256" key="1">
    <source>
        <dbReference type="ARBA" id="ARBA00004141"/>
    </source>
</evidence>
<reference evidence="10" key="1">
    <citation type="submission" date="2022-10" db="EMBL/GenBank/DDBJ databases">
        <title>Genome assembly of Pristionchus species.</title>
        <authorList>
            <person name="Yoshida K."/>
            <person name="Sommer R.J."/>
        </authorList>
    </citation>
    <scope>NUCLEOTIDE SEQUENCE [LARGE SCALE GENOMIC DNA]</scope>
    <source>
        <strain evidence="10">RS5460</strain>
    </source>
</reference>
<accession>A0AAN5CHV8</accession>
<feature type="non-terminal residue" evidence="9">
    <location>
        <position position="1"/>
    </location>
</feature>
<feature type="transmembrane region" description="Helical" evidence="7">
    <location>
        <begin position="156"/>
        <end position="174"/>
    </location>
</feature>
<organism evidence="9 10">
    <name type="scientific">Pristionchus mayeri</name>
    <dbReference type="NCBI Taxonomy" id="1317129"/>
    <lineage>
        <taxon>Eukaryota</taxon>
        <taxon>Metazoa</taxon>
        <taxon>Ecdysozoa</taxon>
        <taxon>Nematoda</taxon>
        <taxon>Chromadorea</taxon>
        <taxon>Rhabditida</taxon>
        <taxon>Rhabditina</taxon>
        <taxon>Diplogasteromorpha</taxon>
        <taxon>Diplogasteroidea</taxon>
        <taxon>Neodiplogasteridae</taxon>
        <taxon>Pristionchus</taxon>
    </lineage>
</organism>
<feature type="domain" description="TLC" evidence="8">
    <location>
        <begin position="76"/>
        <end position="217"/>
    </location>
</feature>
<comment type="pathway">
    <text evidence="3">Sphingolipid metabolism.</text>
</comment>
<feature type="transmembrane region" description="Helical" evidence="7">
    <location>
        <begin position="25"/>
        <end position="52"/>
    </location>
</feature>
<dbReference type="SMART" id="SM00724">
    <property type="entry name" value="TLC"/>
    <property type="match status" value="1"/>
</dbReference>